<dbReference type="EMBL" id="CP053418">
    <property type="protein sequence ID" value="QJW84403.1"/>
    <property type="molecule type" value="Genomic_DNA"/>
</dbReference>
<dbReference type="InterPro" id="IPR051310">
    <property type="entry name" value="MCP_chemotaxis"/>
</dbReference>
<reference evidence="3 4" key="1">
    <citation type="submission" date="2020-05" db="EMBL/GenBank/DDBJ databases">
        <title>Ramlibacter rhizophilus sp. nov., isolated from rhizosphere soil of national flower Mugunghwa from South Korea.</title>
        <authorList>
            <person name="Zheng-Fei Y."/>
            <person name="Huan T."/>
        </authorList>
    </citation>
    <scope>NUCLEOTIDE SEQUENCE [LARGE SCALE GENOMIC DNA]</scope>
    <source>
        <strain evidence="3 4">H242</strain>
    </source>
</reference>
<sequence length="79" mass="8226">MRQVQEMTALITEISQATQEQTKGVAEVSQAVSQMDHVTQSNASLVEEAAAAAESLNQQAAVLVRAVSAFRVGGTPALA</sequence>
<gene>
    <name evidence="3" type="ORF">HK414_13355</name>
</gene>
<protein>
    <recommendedName>
        <fullName evidence="5">Methyl-accepting transducer domain-containing protein</fullName>
    </recommendedName>
</protein>
<proteinExistence type="inferred from homology"/>
<keyword evidence="1" id="KW-0488">Methylation</keyword>
<keyword evidence="4" id="KW-1185">Reference proteome</keyword>
<evidence type="ECO:0000313" key="4">
    <source>
        <dbReference type="Proteomes" id="UP000500826"/>
    </source>
</evidence>
<name>A0ABX6P2W8_9BURK</name>
<dbReference type="PANTHER" id="PTHR43531">
    <property type="entry name" value="PROTEIN ICFG"/>
    <property type="match status" value="1"/>
</dbReference>
<evidence type="ECO:0000313" key="3">
    <source>
        <dbReference type="EMBL" id="QJW84403.1"/>
    </source>
</evidence>
<comment type="similarity">
    <text evidence="2">Belongs to the methyl-accepting chemotaxis (MCP) protein family.</text>
</comment>
<evidence type="ECO:0008006" key="5">
    <source>
        <dbReference type="Google" id="ProtNLM"/>
    </source>
</evidence>
<evidence type="ECO:0000256" key="1">
    <source>
        <dbReference type="ARBA" id="ARBA00022481"/>
    </source>
</evidence>
<dbReference type="SUPFAM" id="SSF58104">
    <property type="entry name" value="Methyl-accepting chemotaxis protein (MCP) signaling domain"/>
    <property type="match status" value="1"/>
</dbReference>
<evidence type="ECO:0000256" key="2">
    <source>
        <dbReference type="ARBA" id="ARBA00029447"/>
    </source>
</evidence>
<accession>A0ABX6P2W8</accession>
<dbReference type="Gene3D" id="1.10.287.950">
    <property type="entry name" value="Methyl-accepting chemotaxis protein"/>
    <property type="match status" value="1"/>
</dbReference>
<dbReference type="Proteomes" id="UP000500826">
    <property type="component" value="Chromosome"/>
</dbReference>
<organism evidence="3 4">
    <name type="scientific">Ramlibacter terrae</name>
    <dbReference type="NCBI Taxonomy" id="2732511"/>
    <lineage>
        <taxon>Bacteria</taxon>
        <taxon>Pseudomonadati</taxon>
        <taxon>Pseudomonadota</taxon>
        <taxon>Betaproteobacteria</taxon>
        <taxon>Burkholderiales</taxon>
        <taxon>Comamonadaceae</taxon>
        <taxon>Ramlibacter</taxon>
    </lineage>
</organism>
<dbReference type="PANTHER" id="PTHR43531:SF14">
    <property type="entry name" value="METHYL-ACCEPTING CHEMOTAXIS PROTEIN I-RELATED"/>
    <property type="match status" value="1"/>
</dbReference>